<name>A0A0E9SYY6_ANGAN</name>
<organism evidence="1">
    <name type="scientific">Anguilla anguilla</name>
    <name type="common">European freshwater eel</name>
    <name type="synonym">Muraena anguilla</name>
    <dbReference type="NCBI Taxonomy" id="7936"/>
    <lineage>
        <taxon>Eukaryota</taxon>
        <taxon>Metazoa</taxon>
        <taxon>Chordata</taxon>
        <taxon>Craniata</taxon>
        <taxon>Vertebrata</taxon>
        <taxon>Euteleostomi</taxon>
        <taxon>Actinopterygii</taxon>
        <taxon>Neopterygii</taxon>
        <taxon>Teleostei</taxon>
        <taxon>Anguilliformes</taxon>
        <taxon>Anguillidae</taxon>
        <taxon>Anguilla</taxon>
    </lineage>
</organism>
<protein>
    <submittedName>
        <fullName evidence="1">Uncharacterized protein</fullName>
    </submittedName>
</protein>
<sequence length="21" mass="2618">MTDYRGRVIWPKLIFKLKCHI</sequence>
<dbReference type="AlphaFoldDB" id="A0A0E9SYY6"/>
<evidence type="ECO:0000313" key="1">
    <source>
        <dbReference type="EMBL" id="JAH46531.1"/>
    </source>
</evidence>
<reference evidence="1" key="2">
    <citation type="journal article" date="2015" name="Fish Shellfish Immunol.">
        <title>Early steps in the European eel (Anguilla anguilla)-Vibrio vulnificus interaction in the gills: Role of the RtxA13 toxin.</title>
        <authorList>
            <person name="Callol A."/>
            <person name="Pajuelo D."/>
            <person name="Ebbesson L."/>
            <person name="Teles M."/>
            <person name="MacKenzie S."/>
            <person name="Amaro C."/>
        </authorList>
    </citation>
    <scope>NUCLEOTIDE SEQUENCE</scope>
</reference>
<reference evidence="1" key="1">
    <citation type="submission" date="2014-11" db="EMBL/GenBank/DDBJ databases">
        <authorList>
            <person name="Amaro Gonzalez C."/>
        </authorList>
    </citation>
    <scope>NUCLEOTIDE SEQUENCE</scope>
</reference>
<dbReference type="EMBL" id="GBXM01062046">
    <property type="protein sequence ID" value="JAH46531.1"/>
    <property type="molecule type" value="Transcribed_RNA"/>
</dbReference>
<dbReference type="EMBL" id="GBXM01072507">
    <property type="protein sequence ID" value="JAH36070.1"/>
    <property type="molecule type" value="Transcribed_RNA"/>
</dbReference>
<proteinExistence type="predicted"/>
<accession>A0A0E9SYY6</accession>